<accession>A0A0B2UJU4</accession>
<keyword evidence="4" id="KW-1185">Reference proteome</keyword>
<organism evidence="3 4">
    <name type="scientific">Ordospora colligata OC4</name>
    <dbReference type="NCBI Taxonomy" id="1354746"/>
    <lineage>
        <taxon>Eukaryota</taxon>
        <taxon>Fungi</taxon>
        <taxon>Fungi incertae sedis</taxon>
        <taxon>Microsporidia</taxon>
        <taxon>Ordosporidae</taxon>
        <taxon>Ordospora</taxon>
    </lineage>
</organism>
<feature type="region of interest" description="Disordered" evidence="1">
    <location>
        <begin position="133"/>
        <end position="213"/>
    </location>
</feature>
<dbReference type="GeneID" id="26262071"/>
<proteinExistence type="predicted"/>
<evidence type="ECO:0000313" key="3">
    <source>
        <dbReference type="EMBL" id="KHN69297.1"/>
    </source>
</evidence>
<evidence type="ECO:0000256" key="1">
    <source>
        <dbReference type="SAM" id="MobiDB-lite"/>
    </source>
</evidence>
<keyword evidence="2" id="KW-0732">Signal</keyword>
<gene>
    <name evidence="3" type="ORF">M896_080310</name>
</gene>
<dbReference type="HOGENOM" id="CLU_1294775_0_0_1"/>
<dbReference type="VEuPathDB" id="MicrosporidiaDB:M896_080310"/>
<dbReference type="EMBL" id="JOKQ01000008">
    <property type="protein sequence ID" value="KHN69297.1"/>
    <property type="molecule type" value="Genomic_DNA"/>
</dbReference>
<reference evidence="3 4" key="1">
    <citation type="journal article" date="2014" name="MBio">
        <title>The Ordospora colligata genome; evolution of extreme reduction in microsporidia and host-to-parasite horizontal gene transfer.</title>
        <authorList>
            <person name="Pombert J.-F."/>
            <person name="Haag K.L."/>
            <person name="Beidas S."/>
            <person name="Ebert D."/>
            <person name="Keeling P.J."/>
        </authorList>
    </citation>
    <scope>NUCLEOTIDE SEQUENCE [LARGE SCALE GENOMIC DNA]</scope>
    <source>
        <strain evidence="3 4">OC4</strain>
    </source>
</reference>
<name>A0A0B2UJU4_9MICR</name>
<dbReference type="AlphaFoldDB" id="A0A0B2UJU4"/>
<feature type="signal peptide" evidence="2">
    <location>
        <begin position="1"/>
        <end position="24"/>
    </location>
</feature>
<dbReference type="InParanoid" id="A0A0B2UJU4"/>
<feature type="compositionally biased region" description="Polar residues" evidence="1">
    <location>
        <begin position="179"/>
        <end position="192"/>
    </location>
</feature>
<dbReference type="RefSeq" id="XP_014563339.1">
    <property type="nucleotide sequence ID" value="XM_014707853.1"/>
</dbReference>
<feature type="compositionally biased region" description="Low complexity" evidence="1">
    <location>
        <begin position="154"/>
        <end position="178"/>
    </location>
</feature>
<comment type="caution">
    <text evidence="3">The sequence shown here is derived from an EMBL/GenBank/DDBJ whole genome shotgun (WGS) entry which is preliminary data.</text>
</comment>
<feature type="region of interest" description="Disordered" evidence="1">
    <location>
        <begin position="21"/>
        <end position="71"/>
    </location>
</feature>
<evidence type="ECO:0000313" key="4">
    <source>
        <dbReference type="Proteomes" id="UP000031056"/>
    </source>
</evidence>
<feature type="compositionally biased region" description="Low complexity" evidence="1">
    <location>
        <begin position="21"/>
        <end position="35"/>
    </location>
</feature>
<protein>
    <submittedName>
        <fullName evidence="3">Uncharacterized protein</fullName>
    </submittedName>
</protein>
<dbReference type="Proteomes" id="UP000031056">
    <property type="component" value="Unassembled WGS sequence"/>
</dbReference>
<feature type="compositionally biased region" description="Polar residues" evidence="1">
    <location>
        <begin position="60"/>
        <end position="69"/>
    </location>
</feature>
<feature type="chain" id="PRO_5002094924" evidence="2">
    <location>
        <begin position="25"/>
        <end position="213"/>
    </location>
</feature>
<sequence>MKSIIFKIAMYYLLKAACTDTTTGQNTNPSTTTDNEGTEEVPKPEEEVNSETNSTEDHQVSTLENTNGFKASETKTEIKKMNPNLSPALSTTVFVDRNRIDQAPAPIISLFNQQVNMTPDSNTNYFVVNGENLVEDYGPNSDSVNQPTTEGEENSTTPSENESTDNSQSTGQESGSTTPNTDQKQNGETPSTEAPGAALRSRGFLIKKAGKAR</sequence>
<evidence type="ECO:0000256" key="2">
    <source>
        <dbReference type="SAM" id="SignalP"/>
    </source>
</evidence>